<dbReference type="AlphaFoldDB" id="E4XE11"/>
<keyword evidence="5 6" id="KW-0862">Zinc</keyword>
<evidence type="ECO:0000256" key="4">
    <source>
        <dbReference type="ARBA" id="ARBA00022771"/>
    </source>
</evidence>
<evidence type="ECO:0000256" key="3">
    <source>
        <dbReference type="ARBA" id="ARBA00022723"/>
    </source>
</evidence>
<protein>
    <recommendedName>
        <fullName evidence="2">Zinc finger CCCH domain-containing protein 15</fullName>
    </recommendedName>
</protein>
<evidence type="ECO:0000259" key="8">
    <source>
        <dbReference type="PROSITE" id="PS50103"/>
    </source>
</evidence>
<evidence type="ECO:0000313" key="9">
    <source>
        <dbReference type="EMBL" id="CBY19400.1"/>
    </source>
</evidence>
<feature type="compositionally biased region" description="Low complexity" evidence="7">
    <location>
        <begin position="349"/>
        <end position="359"/>
    </location>
</feature>
<dbReference type="GO" id="GO:0002181">
    <property type="term" value="P:cytoplasmic translation"/>
    <property type="evidence" value="ECO:0007669"/>
    <property type="project" value="TreeGrafter"/>
</dbReference>
<evidence type="ECO:0000313" key="10">
    <source>
        <dbReference type="Proteomes" id="UP000001307"/>
    </source>
</evidence>
<dbReference type="PROSITE" id="PS50103">
    <property type="entry name" value="ZF_C3H1"/>
    <property type="match status" value="1"/>
</dbReference>
<evidence type="ECO:0000256" key="6">
    <source>
        <dbReference type="PROSITE-ProRule" id="PRU00723"/>
    </source>
</evidence>
<comment type="similarity">
    <text evidence="1">Belongs to the ZC3H15/TMA46 family.</text>
</comment>
<dbReference type="OrthoDB" id="278280at2759"/>
<feature type="region of interest" description="Disordered" evidence="7">
    <location>
        <begin position="88"/>
        <end position="108"/>
    </location>
</feature>
<dbReference type="PANTHER" id="PTHR12681">
    <property type="entry name" value="ZINC FINGER-CONTAINING PROTEIN P48ZNF"/>
    <property type="match status" value="1"/>
</dbReference>
<dbReference type="Pfam" id="PF16543">
    <property type="entry name" value="DFRP_C"/>
    <property type="match status" value="1"/>
</dbReference>
<reference evidence="9" key="1">
    <citation type="journal article" date="2010" name="Science">
        <title>Plasticity of animal genome architecture unmasked by rapid evolution of a pelagic tunicate.</title>
        <authorList>
            <person name="Denoeud F."/>
            <person name="Henriet S."/>
            <person name="Mungpakdee S."/>
            <person name="Aury J.M."/>
            <person name="Da Silva C."/>
            <person name="Brinkmann H."/>
            <person name="Mikhaleva J."/>
            <person name="Olsen L.C."/>
            <person name="Jubin C."/>
            <person name="Canestro C."/>
            <person name="Bouquet J.M."/>
            <person name="Danks G."/>
            <person name="Poulain J."/>
            <person name="Campsteijn C."/>
            <person name="Adamski M."/>
            <person name="Cross I."/>
            <person name="Yadetie F."/>
            <person name="Muffato M."/>
            <person name="Louis A."/>
            <person name="Butcher S."/>
            <person name="Tsagkogeorga G."/>
            <person name="Konrad A."/>
            <person name="Singh S."/>
            <person name="Jensen M.F."/>
            <person name="Cong E.H."/>
            <person name="Eikeseth-Otteraa H."/>
            <person name="Noel B."/>
            <person name="Anthouard V."/>
            <person name="Porcel B.M."/>
            <person name="Kachouri-Lafond R."/>
            <person name="Nishino A."/>
            <person name="Ugolini M."/>
            <person name="Chourrout P."/>
            <person name="Nishida H."/>
            <person name="Aasland R."/>
            <person name="Huzurbazar S."/>
            <person name="Westhof E."/>
            <person name="Delsuc F."/>
            <person name="Lehrach H."/>
            <person name="Reinhardt R."/>
            <person name="Weissenbach J."/>
            <person name="Roy S.W."/>
            <person name="Artiguenave F."/>
            <person name="Postlethwait J.H."/>
            <person name="Manak J.R."/>
            <person name="Thompson E.M."/>
            <person name="Jaillon O."/>
            <person name="Du Pasquier L."/>
            <person name="Boudinot P."/>
            <person name="Liberles D.A."/>
            <person name="Volff J.N."/>
            <person name="Philippe H."/>
            <person name="Lenhard B."/>
            <person name="Roest Crollius H."/>
            <person name="Wincker P."/>
            <person name="Chourrout D."/>
        </authorList>
    </citation>
    <scope>NUCLEOTIDE SEQUENCE [LARGE SCALE GENOMIC DNA]</scope>
</reference>
<evidence type="ECO:0000256" key="2">
    <source>
        <dbReference type="ARBA" id="ARBA00015073"/>
    </source>
</evidence>
<dbReference type="FunCoup" id="E4XE11">
    <property type="interactions" value="864"/>
</dbReference>
<dbReference type="InParanoid" id="E4XE11"/>
<dbReference type="GO" id="GO:0008270">
    <property type="term" value="F:zinc ion binding"/>
    <property type="evidence" value="ECO:0007669"/>
    <property type="project" value="UniProtKB-KW"/>
</dbReference>
<evidence type="ECO:0000256" key="1">
    <source>
        <dbReference type="ARBA" id="ARBA00010043"/>
    </source>
</evidence>
<feature type="zinc finger region" description="C3H1-type" evidence="6">
    <location>
        <begin position="150"/>
        <end position="187"/>
    </location>
</feature>
<gene>
    <name evidence="9" type="ORF">GSOID_T00008411001</name>
</gene>
<evidence type="ECO:0000256" key="7">
    <source>
        <dbReference type="SAM" id="MobiDB-lite"/>
    </source>
</evidence>
<feature type="domain" description="C3H1-type" evidence="8">
    <location>
        <begin position="150"/>
        <end position="187"/>
    </location>
</feature>
<dbReference type="InterPro" id="IPR000571">
    <property type="entry name" value="Znf_CCCH"/>
</dbReference>
<keyword evidence="10" id="KW-1185">Reference proteome</keyword>
<name>E4XE11_OIKDI</name>
<feature type="compositionally biased region" description="Basic and acidic residues" evidence="7">
    <location>
        <begin position="99"/>
        <end position="108"/>
    </location>
</feature>
<accession>E4XE11</accession>
<evidence type="ECO:0000256" key="5">
    <source>
        <dbReference type="ARBA" id="ARBA00022833"/>
    </source>
</evidence>
<dbReference type="GO" id="GO:0003729">
    <property type="term" value="F:mRNA binding"/>
    <property type="evidence" value="ECO:0007669"/>
    <property type="project" value="TreeGrafter"/>
</dbReference>
<dbReference type="Gene3D" id="6.20.400.10">
    <property type="match status" value="1"/>
</dbReference>
<sequence>MPPKKAGASKKTEAKKKDRLIEDKTFGLKNKKGGKQQKFIEQVEKQVKTGGPSWAQNQEKKKALERKKAKEAELAELEKLFGKALPAKKGGSTMIGKKGKVDPKEKSKKADLFTDKRDEENDKTMENWTEDDLRAAIEKKHGKSNTNAATTTDKICNIFLQAVEDNKYGWFWECPNGDKCKYRHCLPEGYVLKRDLKKMKDAENENKISIEDLIERERAALGTNLTKVTWETFSIWKKKKREEKKKTLAKENKKKKGKAKTGQTSGLTGRELFTFNADMGGDDEEAEDIEFEKEEIDPEEKIHEIGANTFDVGASEVLLRSKGAVPTSAEFRYDWGGESAANQPIVISTGTGATTTAETTTREKPAEPAAPAVEVDEDLFGEDLGDIDAELGDLGLEEGAS</sequence>
<proteinExistence type="inferred from homology"/>
<dbReference type="PANTHER" id="PTHR12681:SF0">
    <property type="entry name" value="ZINC FINGER CCCH DOMAIN-CONTAINING PROTEIN 15"/>
    <property type="match status" value="1"/>
</dbReference>
<dbReference type="InterPro" id="IPR032378">
    <property type="entry name" value="ZC3H15/TMA46_C"/>
</dbReference>
<organism evidence="9">
    <name type="scientific">Oikopleura dioica</name>
    <name type="common">Tunicate</name>
    <dbReference type="NCBI Taxonomy" id="34765"/>
    <lineage>
        <taxon>Eukaryota</taxon>
        <taxon>Metazoa</taxon>
        <taxon>Chordata</taxon>
        <taxon>Tunicata</taxon>
        <taxon>Appendicularia</taxon>
        <taxon>Copelata</taxon>
        <taxon>Oikopleuridae</taxon>
        <taxon>Oikopleura</taxon>
    </lineage>
</organism>
<dbReference type="Proteomes" id="UP000001307">
    <property type="component" value="Unassembled WGS sequence"/>
</dbReference>
<keyword evidence="4 6" id="KW-0863">Zinc-finger</keyword>
<dbReference type="GO" id="GO:0005829">
    <property type="term" value="C:cytosol"/>
    <property type="evidence" value="ECO:0007669"/>
    <property type="project" value="TreeGrafter"/>
</dbReference>
<keyword evidence="3 6" id="KW-0479">Metal-binding</keyword>
<feature type="region of interest" description="Disordered" evidence="7">
    <location>
        <begin position="349"/>
        <end position="372"/>
    </location>
</feature>
<dbReference type="EMBL" id="FN653040">
    <property type="protein sequence ID" value="CBY19400.1"/>
    <property type="molecule type" value="Genomic_DNA"/>
</dbReference>